<dbReference type="Proteomes" id="UP000530928">
    <property type="component" value="Unassembled WGS sequence"/>
</dbReference>
<dbReference type="AlphaFoldDB" id="A0A7W0CPK5"/>
<name>A0A7W0CPK5_9ACTN</name>
<organism evidence="1 2">
    <name type="scientific">Nonomuraea soli</name>
    <dbReference type="NCBI Taxonomy" id="1032476"/>
    <lineage>
        <taxon>Bacteria</taxon>
        <taxon>Bacillati</taxon>
        <taxon>Actinomycetota</taxon>
        <taxon>Actinomycetes</taxon>
        <taxon>Streptosporangiales</taxon>
        <taxon>Streptosporangiaceae</taxon>
        <taxon>Nonomuraea</taxon>
    </lineage>
</organism>
<sequence>MLAPAVLATFAALQPACDEEHLPLTVPEIRRLLAVLIPTRCRTTRQVLHWSQGRRRQYRRRSQPRWRDAIGARSYVA</sequence>
<accession>A0A7W0CPK5</accession>
<evidence type="ECO:0000313" key="2">
    <source>
        <dbReference type="Proteomes" id="UP000530928"/>
    </source>
</evidence>
<keyword evidence="2" id="KW-1185">Reference proteome</keyword>
<proteinExistence type="predicted"/>
<reference evidence="1 2" key="1">
    <citation type="submission" date="2020-07" db="EMBL/GenBank/DDBJ databases">
        <title>Genomic Encyclopedia of Type Strains, Phase IV (KMG-IV): sequencing the most valuable type-strain genomes for metagenomic binning, comparative biology and taxonomic classification.</title>
        <authorList>
            <person name="Goeker M."/>
        </authorList>
    </citation>
    <scope>NUCLEOTIDE SEQUENCE [LARGE SCALE GENOMIC DNA]</scope>
    <source>
        <strain evidence="1 2">DSM 45533</strain>
    </source>
</reference>
<comment type="caution">
    <text evidence="1">The sequence shown here is derived from an EMBL/GenBank/DDBJ whole genome shotgun (WGS) entry which is preliminary data.</text>
</comment>
<evidence type="ECO:0000313" key="1">
    <source>
        <dbReference type="EMBL" id="MBA2894972.1"/>
    </source>
</evidence>
<gene>
    <name evidence="1" type="ORF">HNR30_006344</name>
</gene>
<dbReference type="EMBL" id="JACDUR010000006">
    <property type="protein sequence ID" value="MBA2894972.1"/>
    <property type="molecule type" value="Genomic_DNA"/>
</dbReference>
<protein>
    <submittedName>
        <fullName evidence="1">Uncharacterized protein</fullName>
    </submittedName>
</protein>